<dbReference type="Gene3D" id="2.70.150.10">
    <property type="entry name" value="Calcium-transporting ATPase, cytoplasmic transduction domain A"/>
    <property type="match status" value="1"/>
</dbReference>
<dbReference type="InterPro" id="IPR027256">
    <property type="entry name" value="P-typ_ATPase_IB"/>
</dbReference>
<comment type="subcellular location">
    <subcellularLocation>
        <location evidence="1">Cell membrane</location>
        <topology evidence="1">Multi-pass membrane protein</topology>
    </subcellularLocation>
</comment>
<dbReference type="InterPro" id="IPR023299">
    <property type="entry name" value="ATPase_P-typ_cyto_dom_N"/>
</dbReference>
<feature type="transmembrane region" description="Helical" evidence="15">
    <location>
        <begin position="136"/>
        <end position="154"/>
    </location>
</feature>
<evidence type="ECO:0000256" key="5">
    <source>
        <dbReference type="ARBA" id="ARBA00022553"/>
    </source>
</evidence>
<dbReference type="NCBIfam" id="TIGR01511">
    <property type="entry name" value="ATPase-IB1_Cu"/>
    <property type="match status" value="1"/>
</dbReference>
<protein>
    <submittedName>
        <fullName evidence="17">Cadmium-translocating P-type ATPase</fullName>
        <ecNumber evidence="17">3.6.3.3</ecNumber>
    </submittedName>
</protein>
<keyword evidence="8 15" id="KW-0547">Nucleotide-binding</keyword>
<dbReference type="PROSITE" id="PS50846">
    <property type="entry name" value="HMA_2"/>
    <property type="match status" value="1"/>
</dbReference>
<keyword evidence="18" id="KW-1185">Reference proteome</keyword>
<feature type="domain" description="HMA" evidence="16">
    <location>
        <begin position="1"/>
        <end position="51"/>
    </location>
</feature>
<keyword evidence="9 15" id="KW-0067">ATP-binding</keyword>
<keyword evidence="14 15" id="KW-0472">Membrane</keyword>
<feature type="transmembrane region" description="Helical" evidence="15">
    <location>
        <begin position="99"/>
        <end position="116"/>
    </location>
</feature>
<dbReference type="PRINTS" id="PR00119">
    <property type="entry name" value="CATATPASE"/>
</dbReference>
<dbReference type="GO" id="GO:0055070">
    <property type="term" value="P:copper ion homeostasis"/>
    <property type="evidence" value="ECO:0007669"/>
    <property type="project" value="TreeGrafter"/>
</dbReference>
<dbReference type="InterPro" id="IPR018303">
    <property type="entry name" value="ATPase_P-typ_P_site"/>
</dbReference>
<feature type="transmembrane region" description="Helical" evidence="15">
    <location>
        <begin position="657"/>
        <end position="675"/>
    </location>
</feature>
<evidence type="ECO:0000313" key="17">
    <source>
        <dbReference type="EMBL" id="TIX52164.1"/>
    </source>
</evidence>
<feature type="transmembrane region" description="Helical" evidence="15">
    <location>
        <begin position="316"/>
        <end position="337"/>
    </location>
</feature>
<dbReference type="GO" id="GO:0016887">
    <property type="term" value="F:ATP hydrolysis activity"/>
    <property type="evidence" value="ECO:0007669"/>
    <property type="project" value="InterPro"/>
</dbReference>
<dbReference type="InterPro" id="IPR059000">
    <property type="entry name" value="ATPase_P-type_domA"/>
</dbReference>
<evidence type="ECO:0000256" key="9">
    <source>
        <dbReference type="ARBA" id="ARBA00022840"/>
    </source>
</evidence>
<dbReference type="SUPFAM" id="SSF81653">
    <property type="entry name" value="Calcium ATPase, transduction domain A"/>
    <property type="match status" value="1"/>
</dbReference>
<dbReference type="Pfam" id="PF00702">
    <property type="entry name" value="Hydrolase"/>
    <property type="match status" value="1"/>
</dbReference>
<evidence type="ECO:0000256" key="7">
    <source>
        <dbReference type="ARBA" id="ARBA00022723"/>
    </source>
</evidence>
<comment type="caution">
    <text evidence="17">The sequence shown here is derived from an EMBL/GenBank/DDBJ whole genome shotgun (WGS) entry which is preliminary data.</text>
</comment>
<dbReference type="GO" id="GO:0005886">
    <property type="term" value="C:plasma membrane"/>
    <property type="evidence" value="ECO:0007669"/>
    <property type="project" value="UniProtKB-SubCell"/>
</dbReference>
<dbReference type="PANTHER" id="PTHR43520:SF5">
    <property type="entry name" value="CATION-TRANSPORTING P-TYPE ATPASE-RELATED"/>
    <property type="match status" value="1"/>
</dbReference>
<sequence>MSKIERGLNALPQVESARVNLTARTVTVTHDISLDDHALVEELAKIGFEAKRRKKENAKPFSAVKPLLGPLAVAGFAAMNIMLLSVSVWSGAEGSTRHLFHWLSALIALPAVAYAGQPFFKSAWGALKHGRTNMDVPISIGVIIACCLSLYEVIVGGEHAWFDSALMLLAFLLAGRVLDAMMRDRARHAVDALLGQAAEGALVLSEGGALEWIAAENLEPGMVMRVAAGERLAADGTILRGASRFDQSLLTGETDPVAAQQGDKALAGTLNVDAPVDIEVSHAGRDTTLAEIARLMEASTQNRSRYVRIADRAARLYAPAVHSLAALAVVGWLVAGASLYEALVIGVAVLIITCPCALGLAVPVAQVVASGSLLRAGIMVKDGSALERLAGVNRALLDKTGTLTLGRPVPDAVTLDTLSEAEAGIALALASHSRHPLSRGLADALMARGVVPVSLEEVKEVPGVGVEAAWQGVKVALTRPEGTTSMGVALAIEVQPTRLIPFADRLRDDAREALDGLAKLGISSSIMSGDNAQAVAQVARETGLTGQAGASPADKQAAIARLQAAGSRVLMVGDGLNDGPALAAADASIAPGSASDVGMQAADFVFVQESLSALPRAVRAARATMRVVKQNFALAITYNVLAVPLALLGYVTPLMAAIAMSASSLIVVGNSLRLVRAAK</sequence>
<dbReference type="GO" id="GO:0005524">
    <property type="term" value="F:ATP binding"/>
    <property type="evidence" value="ECO:0007669"/>
    <property type="project" value="UniProtKB-UniRule"/>
</dbReference>
<dbReference type="InterPro" id="IPR008250">
    <property type="entry name" value="ATPase_P-typ_transduc_dom_A_sf"/>
</dbReference>
<organism evidence="17 18">
    <name type="scientific">Alteraurantiacibacter aquimixticola</name>
    <dbReference type="NCBI Taxonomy" id="2489173"/>
    <lineage>
        <taxon>Bacteria</taxon>
        <taxon>Pseudomonadati</taxon>
        <taxon>Pseudomonadota</taxon>
        <taxon>Alphaproteobacteria</taxon>
        <taxon>Sphingomonadales</taxon>
        <taxon>Erythrobacteraceae</taxon>
        <taxon>Alteraurantiacibacter</taxon>
    </lineage>
</organism>
<dbReference type="Gene3D" id="3.40.50.1000">
    <property type="entry name" value="HAD superfamily/HAD-like"/>
    <property type="match status" value="1"/>
</dbReference>
<evidence type="ECO:0000256" key="2">
    <source>
        <dbReference type="ARBA" id="ARBA00006024"/>
    </source>
</evidence>
<name>A0A4T3F6S5_9SPHN</name>
<keyword evidence="5" id="KW-0597">Phosphoprotein</keyword>
<dbReference type="Pfam" id="PF00122">
    <property type="entry name" value="E1-E2_ATPase"/>
    <property type="match status" value="1"/>
</dbReference>
<dbReference type="SUPFAM" id="SSF55008">
    <property type="entry name" value="HMA, heavy metal-associated domain"/>
    <property type="match status" value="1"/>
</dbReference>
<keyword evidence="10" id="KW-0460">Magnesium</keyword>
<keyword evidence="17" id="KW-0378">Hydrolase</keyword>
<accession>A0A4T3F6S5</accession>
<dbReference type="EMBL" id="SSHH01000001">
    <property type="protein sequence ID" value="TIX52164.1"/>
    <property type="molecule type" value="Genomic_DNA"/>
</dbReference>
<evidence type="ECO:0000256" key="13">
    <source>
        <dbReference type="ARBA" id="ARBA00023065"/>
    </source>
</evidence>
<keyword evidence="13" id="KW-0406">Ion transport</keyword>
<dbReference type="PANTHER" id="PTHR43520">
    <property type="entry name" value="ATP7, ISOFORM B"/>
    <property type="match status" value="1"/>
</dbReference>
<dbReference type="InterPro" id="IPR001757">
    <property type="entry name" value="P_typ_ATPase"/>
</dbReference>
<evidence type="ECO:0000256" key="14">
    <source>
        <dbReference type="ARBA" id="ARBA00023136"/>
    </source>
</evidence>
<feature type="transmembrane region" description="Helical" evidence="15">
    <location>
        <begin position="632"/>
        <end position="651"/>
    </location>
</feature>
<evidence type="ECO:0000256" key="10">
    <source>
        <dbReference type="ARBA" id="ARBA00022842"/>
    </source>
</evidence>
<keyword evidence="4 15" id="KW-1003">Cell membrane</keyword>
<evidence type="ECO:0000256" key="8">
    <source>
        <dbReference type="ARBA" id="ARBA00022741"/>
    </source>
</evidence>
<feature type="transmembrane region" description="Helical" evidence="15">
    <location>
        <begin position="160"/>
        <end position="178"/>
    </location>
</feature>
<evidence type="ECO:0000259" key="16">
    <source>
        <dbReference type="PROSITE" id="PS50846"/>
    </source>
</evidence>
<dbReference type="InterPro" id="IPR006121">
    <property type="entry name" value="HMA_dom"/>
</dbReference>
<dbReference type="CDD" id="cd00371">
    <property type="entry name" value="HMA"/>
    <property type="match status" value="1"/>
</dbReference>
<evidence type="ECO:0000313" key="18">
    <source>
        <dbReference type="Proteomes" id="UP000309389"/>
    </source>
</evidence>
<proteinExistence type="inferred from homology"/>
<comment type="similarity">
    <text evidence="2 15">Belongs to the cation transport ATPase (P-type) (TC 3.A.3) family. Type IB subfamily.</text>
</comment>
<dbReference type="InterPro" id="IPR023298">
    <property type="entry name" value="ATPase_P-typ_TM_dom_sf"/>
</dbReference>
<dbReference type="GO" id="GO:0005507">
    <property type="term" value="F:copper ion binding"/>
    <property type="evidence" value="ECO:0007669"/>
    <property type="project" value="TreeGrafter"/>
</dbReference>
<dbReference type="EC" id="3.6.3.3" evidence="17"/>
<dbReference type="NCBIfam" id="TIGR01494">
    <property type="entry name" value="ATPase_P-type"/>
    <property type="match status" value="1"/>
</dbReference>
<gene>
    <name evidence="17" type="primary">cadA</name>
    <name evidence="17" type="ORF">E5222_06035</name>
</gene>
<keyword evidence="12 15" id="KW-1133">Transmembrane helix</keyword>
<evidence type="ECO:0000256" key="12">
    <source>
        <dbReference type="ARBA" id="ARBA00022989"/>
    </source>
</evidence>
<dbReference type="SUPFAM" id="SSF81665">
    <property type="entry name" value="Calcium ATPase, transmembrane domain M"/>
    <property type="match status" value="1"/>
</dbReference>
<dbReference type="Proteomes" id="UP000309389">
    <property type="component" value="Unassembled WGS sequence"/>
</dbReference>
<feature type="transmembrane region" description="Helical" evidence="15">
    <location>
        <begin position="67"/>
        <end position="87"/>
    </location>
</feature>
<reference evidence="17 18" key="1">
    <citation type="submission" date="2019-04" db="EMBL/GenBank/DDBJ databases">
        <title>Altererythrobacter aquimixticola sp. nov., isolated from sediment of junction between the ocean and a freshwater spring.</title>
        <authorList>
            <person name="Yoon J.-H."/>
        </authorList>
    </citation>
    <scope>NUCLEOTIDE SEQUENCE [LARGE SCALE GENOMIC DNA]</scope>
    <source>
        <strain evidence="17 18">SSKS-13</strain>
    </source>
</reference>
<dbReference type="GO" id="GO:0043682">
    <property type="term" value="F:P-type divalent copper transporter activity"/>
    <property type="evidence" value="ECO:0007669"/>
    <property type="project" value="TreeGrafter"/>
</dbReference>
<keyword evidence="6 15" id="KW-0812">Transmembrane</keyword>
<evidence type="ECO:0000256" key="11">
    <source>
        <dbReference type="ARBA" id="ARBA00022967"/>
    </source>
</evidence>
<dbReference type="PROSITE" id="PS00154">
    <property type="entry name" value="ATPASE_E1_E2"/>
    <property type="match status" value="1"/>
</dbReference>
<dbReference type="Pfam" id="PF00403">
    <property type="entry name" value="HMA"/>
    <property type="match status" value="1"/>
</dbReference>
<dbReference type="InterPro" id="IPR036163">
    <property type="entry name" value="HMA_dom_sf"/>
</dbReference>
<evidence type="ECO:0000256" key="4">
    <source>
        <dbReference type="ARBA" id="ARBA00022475"/>
    </source>
</evidence>
<dbReference type="Gene3D" id="3.30.70.100">
    <property type="match status" value="1"/>
</dbReference>
<dbReference type="SUPFAM" id="SSF56784">
    <property type="entry name" value="HAD-like"/>
    <property type="match status" value="1"/>
</dbReference>
<dbReference type="Gene3D" id="3.40.1110.10">
    <property type="entry name" value="Calcium-transporting ATPase, cytoplasmic domain N"/>
    <property type="match status" value="1"/>
</dbReference>
<dbReference type="NCBIfam" id="TIGR01512">
    <property type="entry name" value="ATPase-IB2_Cd"/>
    <property type="match status" value="1"/>
</dbReference>
<evidence type="ECO:0000256" key="1">
    <source>
        <dbReference type="ARBA" id="ARBA00004651"/>
    </source>
</evidence>
<dbReference type="PRINTS" id="PR00943">
    <property type="entry name" value="CUATPASE"/>
</dbReference>
<keyword evidence="3" id="KW-0813">Transport</keyword>
<evidence type="ECO:0000256" key="3">
    <source>
        <dbReference type="ARBA" id="ARBA00022448"/>
    </source>
</evidence>
<keyword evidence="7 15" id="KW-0479">Metal-binding</keyword>
<evidence type="ECO:0000256" key="15">
    <source>
        <dbReference type="RuleBase" id="RU362081"/>
    </source>
</evidence>
<dbReference type="OrthoDB" id="9813266at2"/>
<dbReference type="NCBIfam" id="TIGR01525">
    <property type="entry name" value="ATPase-IB_hvy"/>
    <property type="match status" value="1"/>
</dbReference>
<keyword evidence="11" id="KW-1278">Translocase</keyword>
<dbReference type="InterPro" id="IPR023214">
    <property type="entry name" value="HAD_sf"/>
</dbReference>
<evidence type="ECO:0000256" key="6">
    <source>
        <dbReference type="ARBA" id="ARBA00022692"/>
    </source>
</evidence>
<feature type="transmembrane region" description="Helical" evidence="15">
    <location>
        <begin position="343"/>
        <end position="369"/>
    </location>
</feature>
<dbReference type="PROSITE" id="PS01229">
    <property type="entry name" value="COF_2"/>
    <property type="match status" value="1"/>
</dbReference>
<dbReference type="AlphaFoldDB" id="A0A4T3F6S5"/>
<dbReference type="InterPro" id="IPR036412">
    <property type="entry name" value="HAD-like_sf"/>
</dbReference>